<accession>A0A0E2LTC5</accession>
<evidence type="ECO:0000313" key="1">
    <source>
        <dbReference type="EMBL" id="ERJ68756.1"/>
    </source>
</evidence>
<reference evidence="1 2" key="1">
    <citation type="submission" date="2013-06" db="EMBL/GenBank/DDBJ databases">
        <authorList>
            <person name="Weinstock G."/>
            <person name="Sodergren E."/>
            <person name="Lobos E.A."/>
            <person name="Fulton L."/>
            <person name="Fulton R."/>
            <person name="Courtney L."/>
            <person name="Fronick C."/>
            <person name="O'Laughlin M."/>
            <person name="Godfrey J."/>
            <person name="Wilson R.M."/>
            <person name="Miner T."/>
            <person name="Farmer C."/>
            <person name="Delehaunty K."/>
            <person name="Cordes M."/>
            <person name="Minx P."/>
            <person name="Tomlinson C."/>
            <person name="Chen J."/>
            <person name="Wollam A."/>
            <person name="Pepin K.H."/>
            <person name="Bhonagiri V."/>
            <person name="Zhang X."/>
            <person name="Warren W."/>
            <person name="Mitreva M."/>
            <person name="Mardis E.R."/>
            <person name="Wilson R.K."/>
        </authorList>
    </citation>
    <scope>NUCLEOTIDE SEQUENCE [LARGE SCALE GENOMIC DNA]</scope>
    <source>
        <strain evidence="1 2">F0570</strain>
    </source>
</reference>
<dbReference type="AlphaFoldDB" id="A0A0E2LTC5"/>
<evidence type="ECO:0000313" key="2">
    <source>
        <dbReference type="Proteomes" id="UP000016630"/>
    </source>
</evidence>
<dbReference type="PATRIC" id="fig|1227271.3.peg.176"/>
<gene>
    <name evidence="1" type="ORF">HMPREF1555_00191</name>
</gene>
<name>A0A0E2LTC5_PORGN</name>
<organism evidence="1 2">
    <name type="scientific">Porphyromonas gingivalis F0570</name>
    <dbReference type="NCBI Taxonomy" id="1227271"/>
    <lineage>
        <taxon>Bacteria</taxon>
        <taxon>Pseudomonadati</taxon>
        <taxon>Bacteroidota</taxon>
        <taxon>Bacteroidia</taxon>
        <taxon>Bacteroidales</taxon>
        <taxon>Porphyromonadaceae</taxon>
        <taxon>Porphyromonas</taxon>
    </lineage>
</organism>
<sequence>MGLLLWFFHRFSVFQIRRVLRPQKSHKERLIRKNSRKGIFFLKQKKFLTKNFSSGYRSAEKLYKNTGMSAVIPFNCSNNHTTDHFGREDAIVRRENLQIQYEIIEELGLPEQRHQNIPVDQKIRFTDVQTQYKYDKPLRHIAVFNQESGQRRG</sequence>
<dbReference type="Proteomes" id="UP000016630">
    <property type="component" value="Unassembled WGS sequence"/>
</dbReference>
<dbReference type="EMBL" id="AWUW01000013">
    <property type="protein sequence ID" value="ERJ68756.1"/>
    <property type="molecule type" value="Genomic_DNA"/>
</dbReference>
<proteinExistence type="predicted"/>
<comment type="caution">
    <text evidence="1">The sequence shown here is derived from an EMBL/GenBank/DDBJ whole genome shotgun (WGS) entry which is preliminary data.</text>
</comment>
<dbReference type="HOGENOM" id="CLU_1711577_0_0_10"/>
<protein>
    <submittedName>
        <fullName evidence="1">Uncharacterized protein</fullName>
    </submittedName>
</protein>